<keyword evidence="3" id="KW-1185">Reference proteome</keyword>
<reference evidence="2" key="1">
    <citation type="submission" date="2006-05" db="EMBL/GenBank/DDBJ databases">
        <title>Annotation of the draft genome assembly of Desulfuromonas acetoxidans DSM 684.</title>
        <authorList>
            <consortium name="US DOE Joint Genome Institute (JGI-ORNL)"/>
            <person name="Larimer F."/>
            <person name="Land M."/>
            <person name="Hauser L."/>
        </authorList>
    </citation>
    <scope>NUCLEOTIDE SEQUENCE [LARGE SCALE GENOMIC DNA]</scope>
    <source>
        <strain evidence="2">DSM 684</strain>
    </source>
</reference>
<dbReference type="OrthoDB" id="5401751at2"/>
<protein>
    <recommendedName>
        <fullName evidence="1">DUF8082 domain-containing protein</fullName>
    </recommendedName>
</protein>
<accession>Q1JX66</accession>
<comment type="caution">
    <text evidence="2">The sequence shown here is derived from an EMBL/GenBank/DDBJ whole genome shotgun (WGS) entry which is preliminary data.</text>
</comment>
<gene>
    <name evidence="2" type="ORF">Dace_0935</name>
</gene>
<dbReference type="AlphaFoldDB" id="Q1JX66"/>
<dbReference type="Pfam" id="PF26309">
    <property type="entry name" value="DUF8082"/>
    <property type="match status" value="1"/>
</dbReference>
<proteinExistence type="predicted"/>
<dbReference type="EMBL" id="AAEW02000017">
    <property type="protein sequence ID" value="EAT14796.1"/>
    <property type="molecule type" value="Genomic_DNA"/>
</dbReference>
<evidence type="ECO:0000313" key="2">
    <source>
        <dbReference type="EMBL" id="EAT14796.1"/>
    </source>
</evidence>
<evidence type="ECO:0000313" key="3">
    <source>
        <dbReference type="Proteomes" id="UP000005695"/>
    </source>
</evidence>
<organism evidence="2 3">
    <name type="scientific">Desulfuromonas acetoxidans (strain DSM 684 / 11070)</name>
    <dbReference type="NCBI Taxonomy" id="281689"/>
    <lineage>
        <taxon>Bacteria</taxon>
        <taxon>Pseudomonadati</taxon>
        <taxon>Thermodesulfobacteriota</taxon>
        <taxon>Desulfuromonadia</taxon>
        <taxon>Desulfuromonadales</taxon>
        <taxon>Desulfuromonadaceae</taxon>
        <taxon>Desulfuromonas</taxon>
    </lineage>
</organism>
<dbReference type="RefSeq" id="WP_006002033.1">
    <property type="nucleotide sequence ID" value="NZ_AAEW02000017.1"/>
</dbReference>
<evidence type="ECO:0000259" key="1">
    <source>
        <dbReference type="Pfam" id="PF26309"/>
    </source>
</evidence>
<name>Q1JX66_DESA6</name>
<reference evidence="2" key="2">
    <citation type="submission" date="2006-05" db="EMBL/GenBank/DDBJ databases">
        <title>Sequencing of the draft genome and assembly of Desulfuromonas acetoxidans DSM 684.</title>
        <authorList>
            <consortium name="US DOE Joint Genome Institute (JGI-PGF)"/>
            <person name="Copeland A."/>
            <person name="Lucas S."/>
            <person name="Lapidus A."/>
            <person name="Barry K."/>
            <person name="Detter J.C."/>
            <person name="Glavina del Rio T."/>
            <person name="Hammon N."/>
            <person name="Israni S."/>
            <person name="Dalin E."/>
            <person name="Tice H."/>
            <person name="Bruce D."/>
            <person name="Pitluck S."/>
            <person name="Richardson P."/>
        </authorList>
    </citation>
    <scope>NUCLEOTIDE SEQUENCE [LARGE SCALE GENOMIC DNA]</scope>
    <source>
        <strain evidence="2">DSM 684</strain>
    </source>
</reference>
<sequence>MEQMVAALKEIPGVLGICLYDSAQQITLNRMPSFFSASAWEDLGPVVAELYSQATDKLTTTTSLTLHFDTVSLVITTWQDNTAVILGESQMNEHMIAYSLGMLQQSALSSEPASLTSSQPELFFKKKIPELRQGLIKIAGPMAEIIFDDALDQWENQVDFSFDAFLCCLRDELEEQQQFDEYLSICADTVSEIKNMEGSRG</sequence>
<dbReference type="InterPro" id="IPR058395">
    <property type="entry name" value="DUF8082"/>
</dbReference>
<feature type="domain" description="DUF8082" evidence="1">
    <location>
        <begin position="127"/>
        <end position="192"/>
    </location>
</feature>
<dbReference type="Proteomes" id="UP000005695">
    <property type="component" value="Unassembled WGS sequence"/>
</dbReference>